<dbReference type="AlphaFoldDB" id="A0A100HJF6"/>
<dbReference type="EMBL" id="BCMS01000001">
    <property type="protein sequence ID" value="GAQ21878.1"/>
    <property type="molecule type" value="Genomic_DNA"/>
</dbReference>
<feature type="transmembrane region" description="Helical" evidence="2">
    <location>
        <begin position="196"/>
        <end position="219"/>
    </location>
</feature>
<dbReference type="OrthoDB" id="9765721at2"/>
<reference evidence="4" key="1">
    <citation type="submission" date="2015-11" db="EMBL/GenBank/DDBJ databases">
        <title>Draft Genome Sequence of the Radioresistant Bacterium Deinococcus grandis, Isolated from Freshwater Fish in Japan.</title>
        <authorList>
            <person name="Satoh K."/>
            <person name="Onodera T."/>
            <person name="Omoso K."/>
            <person name="Takeda-Yano K."/>
            <person name="Katayama T."/>
            <person name="Oono Y."/>
            <person name="Narumi I."/>
        </authorList>
    </citation>
    <scope>NUCLEOTIDE SEQUENCE [LARGE SCALE GENOMIC DNA]</scope>
    <source>
        <strain evidence="4">ATCC 43672</strain>
    </source>
</reference>
<dbReference type="Pfam" id="PF05987">
    <property type="entry name" value="DUF898"/>
    <property type="match status" value="1"/>
</dbReference>
<keyword evidence="2" id="KW-0472">Membrane</keyword>
<organism evidence="3 4">
    <name type="scientific">Deinococcus grandis</name>
    <dbReference type="NCBI Taxonomy" id="57498"/>
    <lineage>
        <taxon>Bacteria</taxon>
        <taxon>Thermotogati</taxon>
        <taxon>Deinococcota</taxon>
        <taxon>Deinococci</taxon>
        <taxon>Deinococcales</taxon>
        <taxon>Deinococcaceae</taxon>
        <taxon>Deinococcus</taxon>
    </lineage>
</organism>
<feature type="transmembrane region" description="Helical" evidence="2">
    <location>
        <begin position="245"/>
        <end position="276"/>
    </location>
</feature>
<keyword evidence="2" id="KW-1133">Transmembrane helix</keyword>
<dbReference type="InterPro" id="IPR010295">
    <property type="entry name" value="DUF898"/>
</dbReference>
<evidence type="ECO:0000313" key="4">
    <source>
        <dbReference type="Proteomes" id="UP000056209"/>
    </source>
</evidence>
<evidence type="ECO:0000256" key="1">
    <source>
        <dbReference type="SAM" id="MobiDB-lite"/>
    </source>
</evidence>
<keyword evidence="4" id="KW-1185">Reference proteome</keyword>
<evidence type="ECO:0000313" key="3">
    <source>
        <dbReference type="EMBL" id="GAQ21878.1"/>
    </source>
</evidence>
<feature type="transmembrane region" description="Helical" evidence="2">
    <location>
        <begin position="296"/>
        <end position="318"/>
    </location>
</feature>
<accession>A0A100HJF6</accession>
<protein>
    <recommendedName>
        <fullName evidence="5">DUF898 domain-containing protein</fullName>
    </recommendedName>
</protein>
<evidence type="ECO:0000256" key="2">
    <source>
        <dbReference type="SAM" id="Phobius"/>
    </source>
</evidence>
<name>A0A100HJF6_9DEIO</name>
<dbReference type="RefSeq" id="WP_083523987.1">
    <property type="nucleotide sequence ID" value="NZ_BCMS01000001.1"/>
</dbReference>
<feature type="transmembrane region" description="Helical" evidence="2">
    <location>
        <begin position="149"/>
        <end position="169"/>
    </location>
</feature>
<comment type="caution">
    <text evidence="3">The sequence shown here is derived from an EMBL/GenBank/DDBJ whole genome shotgun (WGS) entry which is preliminary data.</text>
</comment>
<evidence type="ECO:0008006" key="5">
    <source>
        <dbReference type="Google" id="ProtNLM"/>
    </source>
</evidence>
<sequence length="417" mass="44804">MSDATLPDPHLTDPDPLHPAGHGLGRHAAVPTGAVPTGTGPDGAVPAGVDPSLPGVSGAAPDVTRHDLSFTGSAGEYFRLWIVNVALTLVTLGVYLPWARVRTRQYFYGHTWLDGQNFEYRANPAALLRGYLLVGALFGLYSYASQRELYWLALPLIVLYVALYPWLVWRSLRFQAANTVHRGLNFSFHGTAGDSYVAYGAANVAASVAGIFALPWAWFMQRQYQVRGLGYGQARGHFRGDVAPFYIIGLTSLGLSLAGGVVALLLGGLVAGAWSALSGELRAGADVEDLFDGPTVWIFLGVAYVSFLLLYTVAWQYVRGATMRYVLNNAELGGVVRTGATFSPWGLVWLSVTNSLAQVVTLGLATPWAAVRRARFILAGVHVRTITDLDHFRGQAQQPGSALGEAASELLDIQVGF</sequence>
<feature type="transmembrane region" description="Helical" evidence="2">
    <location>
        <begin position="78"/>
        <end position="98"/>
    </location>
</feature>
<feature type="region of interest" description="Disordered" evidence="1">
    <location>
        <begin position="1"/>
        <end position="51"/>
    </location>
</feature>
<proteinExistence type="predicted"/>
<gene>
    <name evidence="3" type="ORF">DEIGR_101905</name>
</gene>
<dbReference type="Proteomes" id="UP000056209">
    <property type="component" value="Unassembled WGS sequence"/>
</dbReference>
<keyword evidence="2" id="KW-0812">Transmembrane</keyword>